<protein>
    <submittedName>
        <fullName evidence="1">Uncharacterized protein</fullName>
    </submittedName>
</protein>
<dbReference type="Proteomes" id="UP001141422">
    <property type="component" value="Unassembled WGS sequence"/>
</dbReference>
<dbReference type="EMBL" id="JAPTGB010000018">
    <property type="protein sequence ID" value="MCZ0861252.1"/>
    <property type="molecule type" value="Genomic_DNA"/>
</dbReference>
<gene>
    <name evidence="1" type="ORF">O0S10_08475</name>
</gene>
<dbReference type="RefSeq" id="WP_268925441.1">
    <property type="nucleotide sequence ID" value="NZ_JAPTGB010000018.1"/>
</dbReference>
<reference evidence="1" key="1">
    <citation type="submission" date="2022-12" db="EMBL/GenBank/DDBJ databases">
        <title>Isolation and characterisation of novel Methanocorpusculum spp. from native Australian herbivores indicates the genus is ancestrally host-associated.</title>
        <authorList>
            <person name="Volmer J.G."/>
            <person name="Soo R.M."/>
            <person name="Evans P.N."/>
            <person name="Hoedt E.C."/>
            <person name="Astorga Alsina A.L."/>
            <person name="Woodcroft B.J."/>
            <person name="Tyson G.W."/>
            <person name="Hugenholtz P."/>
            <person name="Morrison M."/>
        </authorList>
    </citation>
    <scope>NUCLEOTIDE SEQUENCE</scope>
    <source>
        <strain evidence="1">MG</strain>
    </source>
</reference>
<comment type="caution">
    <text evidence="1">The sequence shown here is derived from an EMBL/GenBank/DDBJ whole genome shotgun (WGS) entry which is preliminary data.</text>
</comment>
<proteinExistence type="predicted"/>
<organism evidence="1 2">
    <name type="scientific">Methanocorpusculum petauri</name>
    <dbReference type="NCBI Taxonomy" id="3002863"/>
    <lineage>
        <taxon>Archaea</taxon>
        <taxon>Methanobacteriati</taxon>
        <taxon>Methanobacteriota</taxon>
        <taxon>Stenosarchaea group</taxon>
        <taxon>Methanomicrobia</taxon>
        <taxon>Methanomicrobiales</taxon>
        <taxon>Methanocorpusculaceae</taxon>
        <taxon>Methanocorpusculum</taxon>
    </lineage>
</organism>
<keyword evidence="2" id="KW-1185">Reference proteome</keyword>
<accession>A0ABT4IJ23</accession>
<sequence length="88" mass="9951">MLYYILSAQDSTSCYLSVGNKKNLIKTIQNENNRISKEIIKFVTAVTAKTVLCTKTKQKLTAQYQTIGNKNKKIPKTLLNPKQTKEKG</sequence>
<name>A0ABT4IJ23_9EURY</name>
<evidence type="ECO:0000313" key="1">
    <source>
        <dbReference type="EMBL" id="MCZ0861252.1"/>
    </source>
</evidence>
<evidence type="ECO:0000313" key="2">
    <source>
        <dbReference type="Proteomes" id="UP001141422"/>
    </source>
</evidence>